<organism evidence="1 2">
    <name type="scientific">Peronosclerospora sorghi</name>
    <dbReference type="NCBI Taxonomy" id="230839"/>
    <lineage>
        <taxon>Eukaryota</taxon>
        <taxon>Sar</taxon>
        <taxon>Stramenopiles</taxon>
        <taxon>Oomycota</taxon>
        <taxon>Peronosporomycetes</taxon>
        <taxon>Peronosporales</taxon>
        <taxon>Peronosporaceae</taxon>
        <taxon>Peronosclerospora</taxon>
    </lineage>
</organism>
<evidence type="ECO:0000313" key="2">
    <source>
        <dbReference type="Proteomes" id="UP001163321"/>
    </source>
</evidence>
<comment type="caution">
    <text evidence="1">The sequence shown here is derived from an EMBL/GenBank/DDBJ whole genome shotgun (WGS) entry which is preliminary data.</text>
</comment>
<proteinExistence type="predicted"/>
<accession>A0ACC0VHY0</accession>
<dbReference type="EMBL" id="CM047588">
    <property type="protein sequence ID" value="KAI9905401.1"/>
    <property type="molecule type" value="Genomic_DNA"/>
</dbReference>
<protein>
    <submittedName>
        <fullName evidence="1">Uncharacterized protein</fullName>
    </submittedName>
</protein>
<name>A0ACC0VHY0_9STRA</name>
<keyword evidence="2" id="KW-1185">Reference proteome</keyword>
<sequence length="560" mass="62325">MATNISSSRTRTVERMRNFKKGIDADETRRRREDTTIQIRKNQREERLNRRRRLHSTVQAYGYDILLDHHNNTNADSLMETADESPHEPMRSLNGVSVSDLPKVAAMIQSLDSMEQATALSKLRRLLALENDPPIQEVVSLGVVPILADFLKQHKRPEVQFDAAWALTNITSGTTAHTEVVIKCGVIELLCELLLSPNEDVCGQAVWALGNIAGDSTRFRDLVLNAGAMMPLLAVLRRYSRVVSILRTATWTLSNLCRGKPSPEFALVSPALTLFPHLIHSPDTEVLTDACWALSSLSDGTTETIQAIIDSGVCRPVVDLLDHSLASIKSRALHIIGNMLTGNAQQTQYMLDLGIIPRLAPLLKHEKHLVRQGACWVISNITSGTPSQIHDVLEANVIPPLLMQLQSNHIANRKEAAWAVLNVTTGGNPKQIDSLVEQGCIPSLVDCLKVPDARVIILALEALDNILRVGEAEMSLTDTENRMARYIEEAEGIERIQELQFHQEQEIYEKSMCLLRDYFDGEVEEDDNVAPAMDYDSHQFTFGMDGQVTSTSAGENRFNF</sequence>
<reference evidence="1 2" key="1">
    <citation type="journal article" date="2022" name="bioRxiv">
        <title>The genome of the oomycete Peronosclerospora sorghi, a cosmopolitan pathogen of maize and sorghum, is inflated with dispersed pseudogenes.</title>
        <authorList>
            <person name="Fletcher K."/>
            <person name="Martin F."/>
            <person name="Isakeit T."/>
            <person name="Cavanaugh K."/>
            <person name="Magill C."/>
            <person name="Michelmore R."/>
        </authorList>
    </citation>
    <scope>NUCLEOTIDE SEQUENCE [LARGE SCALE GENOMIC DNA]</scope>
    <source>
        <strain evidence="1">P6</strain>
    </source>
</reference>
<dbReference type="Proteomes" id="UP001163321">
    <property type="component" value="Chromosome 9"/>
</dbReference>
<gene>
    <name evidence="1" type="ORF">PsorP6_013823</name>
</gene>
<evidence type="ECO:0000313" key="1">
    <source>
        <dbReference type="EMBL" id="KAI9905401.1"/>
    </source>
</evidence>